<dbReference type="EMBL" id="VXIV02000849">
    <property type="protein sequence ID" value="KAF6035654.1"/>
    <property type="molecule type" value="Genomic_DNA"/>
</dbReference>
<keyword evidence="3" id="KW-1185">Reference proteome</keyword>
<proteinExistence type="predicted"/>
<feature type="compositionally biased region" description="Low complexity" evidence="1">
    <location>
        <begin position="1180"/>
        <end position="1199"/>
    </location>
</feature>
<name>A0A7J7KCI5_BUGNE</name>
<accession>A0A7J7KCI5</accession>
<sequence>MAFHFSSETLTQQADSDEEVKVTPLTCPPVGTHTVRLVASNPISSYEVNCSLIVLPRVSAVSAGVTSSHHIQLEAALSPTSGGEVTEPTEAVYIWKYLANGEKEHISVLPFAMFSGLTSNNNVTAFLQVEGIHGGQLSLTQTNYHVNTQLIDHPEVVEPGKNFSVQIKNLALYSFTHLNLHAFSTNCSFDITPDNTEYNCTIHPYAPGVSKVTLTAGSDFIHSWVAAVLPLPSSVVLSCPSHVTASRHSQTLVSVDLNGKEYKEYFAYFTWYLDGQKLGYTAQPHFLYHMTQERTYSLRVVVTNHWGSQEDDCQLLSVRPLIELEVLPTPVHKLTESKLLQTHQPTTLTILVHGPETLSNLSVNYGDGSSELYTADYIPRLNWRYVDPSHNSITLEHDYTQDIQYKVEVSASTAEETRTATGIVYRSVAGIHHRIIGKPHYQVNYEEGDTAVLMTEVESADYLSFDWSSDTSLQVIETTANYSKARVMFEKLGRPNIFCKILHPAYPDGIQVDFGELALVVITPADLAVQALVNGKEVNTVQLEGHPVLVTFRLKYLYGPNGTQVLLYDDVHKIHAETVGLCPDNIFLIVCEASISDTFTKAGRYNITMSVAVGNEVEAASTVLTILPPTNVLRFLNPHRVVSDLPVFYFPFGDMATLSLQFETAVLTNNTVRYSCSFGDQAQEITVDTGTTLNVSHKYMSTREAGFNVFVKATSAGVTVNASARVIIYKPIQRVELLAKGQGWTENNQGIIHFTPDQVENGLLLQLRVEPEDTPFSSCHILKGEVPGSSIVKSFLPENSNISMYYYDHTFTNIQQKGVNPRKLIVSAMCREARPQDTPANDVFSNPLNVYATPPIQSLKYVLNTPPTHSMRVGENLTFICFGPQSGTHYIHYLDGEKVEEGIDQSFLMFLPQTERIYNLTCVANNGINEMSHTSLLPILNQTCFVSLDIRPKTTKLSETSSWFRSEAVTLQAAFQREVCSSKNFQLSWIITNMADDRILIELDGSDSLDPDCSTDCKDQLEYIWACNVLKQFDRPCFKGRLQGDIEFAKGKIIQVNTSDVVEGVLGLNFVLVVFRGNESVVANQVWEHVGFGLASGSHTLKSNAICKTCTDGLDSLSSPSRRVVLDAACPPSATDCAAVKYSWQLFNLPESTAVQLIPKPHCSVVEARRVQTSADSAKTSSPTSTVATTTQPTLSPTTTLTTLAAGGFGGGFLQPTEEETDEEGAVRPSHDFYLPEEGGSGTDFIPIELGEGGISTTRSSIYDGVDFTDPYLFGVHTSRTPLTTTEPSATTQPSLMVLPGCGCAIDGDTVISTYNATVYEVYRVSVDLYGKTTHGSQSKILVINPRQLKSLGSYIVELKTVSGTDVSLDYYLLKTGDSPSDPTCHFSYSKRDANGKVQVFYDFAENGVELDRVYGYECYVPNKPTKGTSSHHEYTYSFEMYIERVPGELELVMFYRKHIDGVTGPQRLPAGYSEHNYAGVYSLFLVYRRICVGVVLLLYAAFL</sequence>
<comment type="caution">
    <text evidence="2">The sequence shown here is derived from an EMBL/GenBank/DDBJ whole genome shotgun (WGS) entry which is preliminary data.</text>
</comment>
<dbReference type="Proteomes" id="UP000593567">
    <property type="component" value="Unassembled WGS sequence"/>
</dbReference>
<gene>
    <name evidence="2" type="ORF">EB796_006049</name>
</gene>
<evidence type="ECO:0000256" key="1">
    <source>
        <dbReference type="SAM" id="MobiDB-lite"/>
    </source>
</evidence>
<organism evidence="2 3">
    <name type="scientific">Bugula neritina</name>
    <name type="common">Brown bryozoan</name>
    <name type="synonym">Sertularia neritina</name>
    <dbReference type="NCBI Taxonomy" id="10212"/>
    <lineage>
        <taxon>Eukaryota</taxon>
        <taxon>Metazoa</taxon>
        <taxon>Spiralia</taxon>
        <taxon>Lophotrochozoa</taxon>
        <taxon>Bryozoa</taxon>
        <taxon>Gymnolaemata</taxon>
        <taxon>Cheilostomatida</taxon>
        <taxon>Flustrina</taxon>
        <taxon>Buguloidea</taxon>
        <taxon>Bugulidae</taxon>
        <taxon>Bugula</taxon>
    </lineage>
</organism>
<feature type="region of interest" description="Disordered" evidence="1">
    <location>
        <begin position="1174"/>
        <end position="1199"/>
    </location>
</feature>
<evidence type="ECO:0000313" key="2">
    <source>
        <dbReference type="EMBL" id="KAF6035654.1"/>
    </source>
</evidence>
<reference evidence="2" key="1">
    <citation type="submission" date="2020-06" db="EMBL/GenBank/DDBJ databases">
        <title>Draft genome of Bugula neritina, a colonial animal packing powerful symbionts and potential medicines.</title>
        <authorList>
            <person name="Rayko M."/>
        </authorList>
    </citation>
    <scope>NUCLEOTIDE SEQUENCE [LARGE SCALE GENOMIC DNA]</scope>
    <source>
        <strain evidence="2">Kwan_BN1</strain>
    </source>
</reference>
<evidence type="ECO:0000313" key="3">
    <source>
        <dbReference type="Proteomes" id="UP000593567"/>
    </source>
</evidence>
<protein>
    <submittedName>
        <fullName evidence="2">Uncharacterized protein</fullName>
    </submittedName>
</protein>